<dbReference type="OrthoDB" id="3196999at2"/>
<organism evidence="1 2">
    <name type="scientific">Muricaecibacterium torontonense</name>
    <dbReference type="NCBI Taxonomy" id="3032871"/>
    <lineage>
        <taxon>Bacteria</taxon>
        <taxon>Bacillati</taxon>
        <taxon>Actinomycetota</taxon>
        <taxon>Coriobacteriia</taxon>
        <taxon>Coriobacteriales</taxon>
        <taxon>Atopobiaceae</taxon>
        <taxon>Muricaecibacterium</taxon>
    </lineage>
</organism>
<dbReference type="Proteomes" id="UP000310263">
    <property type="component" value="Unassembled WGS sequence"/>
</dbReference>
<name>A0A4S2F1D6_9ACTN</name>
<evidence type="ECO:0000313" key="2">
    <source>
        <dbReference type="Proteomes" id="UP000310263"/>
    </source>
</evidence>
<proteinExistence type="predicted"/>
<dbReference type="RefSeq" id="WP_136012605.1">
    <property type="nucleotide sequence ID" value="NZ_SRYE01000003.1"/>
</dbReference>
<sequence length="135" mass="14533">MVIDFGEDMEFEAVFNGFTPIVFSRSFSVEKPNGATRPKDINEDVGMIVETMKSCGMPSMTALLEIAYACIKTAKPRWALGFDKWVKSLPPAAFDLQKGDGWAADVMGIVEDNFFPSTPDGVEATPAEAASAATA</sequence>
<keyword evidence="2" id="KW-1185">Reference proteome</keyword>
<comment type="caution">
    <text evidence="1">The sequence shown here is derived from an EMBL/GenBank/DDBJ whole genome shotgun (WGS) entry which is preliminary data.</text>
</comment>
<gene>
    <name evidence="1" type="ORF">E5334_05545</name>
</gene>
<dbReference type="AlphaFoldDB" id="A0A4S2F1D6"/>
<reference evidence="1 2" key="1">
    <citation type="submission" date="2019-04" db="EMBL/GenBank/DDBJ databases">
        <title>Microbes associate with the intestines of laboratory mice.</title>
        <authorList>
            <person name="Navarre W."/>
            <person name="Wong E."/>
            <person name="Huang K."/>
            <person name="Tropini C."/>
            <person name="Ng K."/>
            <person name="Yu B."/>
        </authorList>
    </citation>
    <scope>NUCLEOTIDE SEQUENCE [LARGE SCALE GENOMIC DNA]</scope>
    <source>
        <strain evidence="1 2">NM07_P-09</strain>
    </source>
</reference>
<dbReference type="EMBL" id="SRYE01000003">
    <property type="protein sequence ID" value="TGY62132.1"/>
    <property type="molecule type" value="Genomic_DNA"/>
</dbReference>
<protein>
    <submittedName>
        <fullName evidence="1">Uncharacterized protein</fullName>
    </submittedName>
</protein>
<accession>A0A4S2F1D6</accession>
<evidence type="ECO:0000313" key="1">
    <source>
        <dbReference type="EMBL" id="TGY62132.1"/>
    </source>
</evidence>